<sequence length="189" mass="20064">MLKYIYIMLLLLALSGCAAAPEAGQAEITRIEPDGTALAYAEMLGGENIIAAEYSVPGTKSLTVEIQRHDGDGWSASARSVEFPNISDEGVLLLSFDSLAGGFGAAVLQPDGIEQVLQSAAEAEEAPPTEYYGIAFMPESEPLNGGEDTAAMQYYVGPEGEILADIEDYARPESLGGYEAVYALVVRFE</sequence>
<comment type="caution">
    <text evidence="2">The sequence shown here is derived from an EMBL/GenBank/DDBJ whole genome shotgun (WGS) entry which is preliminary data.</text>
</comment>
<evidence type="ECO:0000313" key="3">
    <source>
        <dbReference type="Proteomes" id="UP000824262"/>
    </source>
</evidence>
<proteinExistence type="predicted"/>
<keyword evidence="1" id="KW-0732">Signal</keyword>
<feature type="signal peptide" evidence="1">
    <location>
        <begin position="1"/>
        <end position="20"/>
    </location>
</feature>
<feature type="chain" id="PRO_5039154641" evidence="1">
    <location>
        <begin position="21"/>
        <end position="189"/>
    </location>
</feature>
<reference evidence="2" key="2">
    <citation type="journal article" date="2021" name="PeerJ">
        <title>Extensive microbial diversity within the chicken gut microbiome revealed by metagenomics and culture.</title>
        <authorList>
            <person name="Gilroy R."/>
            <person name="Ravi A."/>
            <person name="Getino M."/>
            <person name="Pursley I."/>
            <person name="Horton D.L."/>
            <person name="Alikhan N.F."/>
            <person name="Baker D."/>
            <person name="Gharbi K."/>
            <person name="Hall N."/>
            <person name="Watson M."/>
            <person name="Adriaenssens E.M."/>
            <person name="Foster-Nyarko E."/>
            <person name="Jarju S."/>
            <person name="Secka A."/>
            <person name="Antonio M."/>
            <person name="Oren A."/>
            <person name="Chaudhuri R.R."/>
            <person name="La Ragione R."/>
            <person name="Hildebrand F."/>
            <person name="Pallen M.J."/>
        </authorList>
    </citation>
    <scope>NUCLEOTIDE SEQUENCE</scope>
    <source>
        <strain evidence="2">ChiBcolR7-354</strain>
    </source>
</reference>
<evidence type="ECO:0000313" key="2">
    <source>
        <dbReference type="EMBL" id="HIQ78089.1"/>
    </source>
</evidence>
<reference evidence="2" key="1">
    <citation type="submission" date="2020-10" db="EMBL/GenBank/DDBJ databases">
        <authorList>
            <person name="Gilroy R."/>
        </authorList>
    </citation>
    <scope>NUCLEOTIDE SEQUENCE</scope>
    <source>
        <strain evidence="2">ChiBcolR7-354</strain>
    </source>
</reference>
<organism evidence="2 3">
    <name type="scientific">Candidatus Scatomorpha intestinavium</name>
    <dbReference type="NCBI Taxonomy" id="2840922"/>
    <lineage>
        <taxon>Bacteria</taxon>
        <taxon>Bacillati</taxon>
        <taxon>Bacillota</taxon>
        <taxon>Clostridia</taxon>
        <taxon>Eubacteriales</taxon>
        <taxon>Candidatus Scatomorpha</taxon>
    </lineage>
</organism>
<gene>
    <name evidence="2" type="ORF">IAB77_02390</name>
</gene>
<accession>A0A9D0ZEW6</accession>
<evidence type="ECO:0000256" key="1">
    <source>
        <dbReference type="SAM" id="SignalP"/>
    </source>
</evidence>
<protein>
    <submittedName>
        <fullName evidence="2">Uncharacterized protein</fullName>
    </submittedName>
</protein>
<dbReference type="Proteomes" id="UP000824262">
    <property type="component" value="Unassembled WGS sequence"/>
</dbReference>
<name>A0A9D0ZEW6_9FIRM</name>
<dbReference type="EMBL" id="DVGA01000029">
    <property type="protein sequence ID" value="HIQ78089.1"/>
    <property type="molecule type" value="Genomic_DNA"/>
</dbReference>
<dbReference type="PROSITE" id="PS51257">
    <property type="entry name" value="PROKAR_LIPOPROTEIN"/>
    <property type="match status" value="1"/>
</dbReference>
<dbReference type="AlphaFoldDB" id="A0A9D0ZEW6"/>